<dbReference type="PANTHER" id="PTHR32322:SF9">
    <property type="entry name" value="AMINO-ACID METABOLITE EFFLUX PUMP-RELATED"/>
    <property type="match status" value="1"/>
</dbReference>
<accession>A0A8S8XCM6</accession>
<feature type="transmembrane region" description="Helical" evidence="5">
    <location>
        <begin position="7"/>
        <end position="26"/>
    </location>
</feature>
<dbReference type="AlphaFoldDB" id="A0A8S8XCM6"/>
<feature type="transmembrane region" description="Helical" evidence="5">
    <location>
        <begin position="38"/>
        <end position="58"/>
    </location>
</feature>
<sequence length="302" mass="32014">MLERKQLPLGIAWALFTVLLWASWQIATRFGVTRSMSVFDLVAVRFAVAAIVMLPIVLRHGFAVQRLGIRTVLALAVTAGAPYVLVAAGGLSLAPAGQGGALIPGVLPLWVTLIGVLFLRERPSRLRFFGLLLIFCGAASIVGIEGIGQSSSQLFGQVLLLSSSCLWAIYTLLNRRTGLTSLHATAIVSTLSAAFYLPVYVLFLHPTLDEAPLPAVLFQGLYQGVFISLGALIGWNRALALLGSTGVAPFASLVPVLTLFAAIPILGEVPTTVEWIGTALISFGVPFASGALDHVRGRLGFR</sequence>
<feature type="transmembrane region" description="Helical" evidence="5">
    <location>
        <begin position="126"/>
        <end position="148"/>
    </location>
</feature>
<feature type="transmembrane region" description="Helical" evidence="5">
    <location>
        <begin position="70"/>
        <end position="94"/>
    </location>
</feature>
<dbReference type="SUPFAM" id="SSF103481">
    <property type="entry name" value="Multidrug resistance efflux transporter EmrE"/>
    <property type="match status" value="2"/>
</dbReference>
<keyword evidence="3 5" id="KW-1133">Transmembrane helix</keyword>
<evidence type="ECO:0000256" key="1">
    <source>
        <dbReference type="ARBA" id="ARBA00004141"/>
    </source>
</evidence>
<comment type="caution">
    <text evidence="7">The sequence shown here is derived from an EMBL/GenBank/DDBJ whole genome shotgun (WGS) entry which is preliminary data.</text>
</comment>
<evidence type="ECO:0000256" key="5">
    <source>
        <dbReference type="SAM" id="Phobius"/>
    </source>
</evidence>
<dbReference type="GO" id="GO:0016020">
    <property type="term" value="C:membrane"/>
    <property type="evidence" value="ECO:0007669"/>
    <property type="project" value="UniProtKB-SubCell"/>
</dbReference>
<dbReference type="EMBL" id="BOPV01000001">
    <property type="protein sequence ID" value="GIL39419.1"/>
    <property type="molecule type" value="Genomic_DNA"/>
</dbReference>
<dbReference type="PANTHER" id="PTHR32322">
    <property type="entry name" value="INNER MEMBRANE TRANSPORTER"/>
    <property type="match status" value="1"/>
</dbReference>
<gene>
    <name evidence="7" type="ORF">TMPK1_16560</name>
</gene>
<keyword evidence="2 5" id="KW-0812">Transmembrane</keyword>
<feature type="transmembrane region" description="Helical" evidence="5">
    <location>
        <begin position="216"/>
        <end position="235"/>
    </location>
</feature>
<dbReference type="Pfam" id="PF00892">
    <property type="entry name" value="EamA"/>
    <property type="match status" value="2"/>
</dbReference>
<feature type="domain" description="EamA" evidence="6">
    <location>
        <begin position="9"/>
        <end position="142"/>
    </location>
</feature>
<feature type="transmembrane region" description="Helical" evidence="5">
    <location>
        <begin position="154"/>
        <end position="173"/>
    </location>
</feature>
<dbReference type="RefSeq" id="WP_420242524.1">
    <property type="nucleotide sequence ID" value="NZ_BOPV01000001.1"/>
</dbReference>
<dbReference type="InterPro" id="IPR037185">
    <property type="entry name" value="EmrE-like"/>
</dbReference>
<evidence type="ECO:0000256" key="2">
    <source>
        <dbReference type="ARBA" id="ARBA00022692"/>
    </source>
</evidence>
<feature type="domain" description="EamA" evidence="6">
    <location>
        <begin position="155"/>
        <end position="285"/>
    </location>
</feature>
<proteinExistence type="predicted"/>
<dbReference type="InterPro" id="IPR000620">
    <property type="entry name" value="EamA_dom"/>
</dbReference>
<dbReference type="Proteomes" id="UP000681075">
    <property type="component" value="Unassembled WGS sequence"/>
</dbReference>
<keyword evidence="8" id="KW-1185">Reference proteome</keyword>
<feature type="transmembrane region" description="Helical" evidence="5">
    <location>
        <begin position="100"/>
        <end position="119"/>
    </location>
</feature>
<feature type="transmembrane region" description="Helical" evidence="5">
    <location>
        <begin position="247"/>
        <end position="267"/>
    </location>
</feature>
<keyword evidence="4 5" id="KW-0472">Membrane</keyword>
<protein>
    <recommendedName>
        <fullName evidence="6">EamA domain-containing protein</fullName>
    </recommendedName>
</protein>
<comment type="subcellular location">
    <subcellularLocation>
        <location evidence="1">Membrane</location>
        <topology evidence="1">Multi-pass membrane protein</topology>
    </subcellularLocation>
</comment>
<evidence type="ECO:0000259" key="6">
    <source>
        <dbReference type="Pfam" id="PF00892"/>
    </source>
</evidence>
<organism evidence="7 8">
    <name type="scientific">Roseiterribacter gracilis</name>
    <dbReference type="NCBI Taxonomy" id="2812848"/>
    <lineage>
        <taxon>Bacteria</taxon>
        <taxon>Pseudomonadati</taxon>
        <taxon>Pseudomonadota</taxon>
        <taxon>Alphaproteobacteria</taxon>
        <taxon>Rhodospirillales</taxon>
        <taxon>Roseiterribacteraceae</taxon>
        <taxon>Roseiterribacter</taxon>
    </lineage>
</organism>
<name>A0A8S8XCM6_9PROT</name>
<evidence type="ECO:0000256" key="4">
    <source>
        <dbReference type="ARBA" id="ARBA00023136"/>
    </source>
</evidence>
<dbReference type="InterPro" id="IPR050638">
    <property type="entry name" value="AA-Vitamin_Transporters"/>
</dbReference>
<evidence type="ECO:0000313" key="8">
    <source>
        <dbReference type="Proteomes" id="UP000681075"/>
    </source>
</evidence>
<feature type="transmembrane region" description="Helical" evidence="5">
    <location>
        <begin position="273"/>
        <end position="292"/>
    </location>
</feature>
<evidence type="ECO:0000313" key="7">
    <source>
        <dbReference type="EMBL" id="GIL39419.1"/>
    </source>
</evidence>
<evidence type="ECO:0000256" key="3">
    <source>
        <dbReference type="ARBA" id="ARBA00022989"/>
    </source>
</evidence>
<feature type="transmembrane region" description="Helical" evidence="5">
    <location>
        <begin position="185"/>
        <end position="204"/>
    </location>
</feature>
<reference evidence="7" key="1">
    <citation type="submission" date="2021-02" db="EMBL/GenBank/DDBJ databases">
        <title>Genome sequence of Rhodospirillales sp. strain TMPK1 isolated from soil.</title>
        <authorList>
            <person name="Nakai R."/>
            <person name="Kusada H."/>
            <person name="Tamaki H."/>
        </authorList>
    </citation>
    <scope>NUCLEOTIDE SEQUENCE</scope>
    <source>
        <strain evidence="7">TMPK1</strain>
    </source>
</reference>